<dbReference type="GO" id="GO:0000155">
    <property type="term" value="F:phosphorelay sensor kinase activity"/>
    <property type="evidence" value="ECO:0007669"/>
    <property type="project" value="InterPro"/>
</dbReference>
<dbReference type="PANTHER" id="PTHR44591">
    <property type="entry name" value="STRESS RESPONSE REGULATOR PROTEIN 1"/>
    <property type="match status" value="1"/>
</dbReference>
<name>A0A101I4E7_UNCT6</name>
<dbReference type="Gene3D" id="3.40.50.2300">
    <property type="match status" value="2"/>
</dbReference>
<evidence type="ECO:0000259" key="3">
    <source>
        <dbReference type="PROSITE" id="PS50110"/>
    </source>
</evidence>
<keyword evidence="1 2" id="KW-0597">Phosphoprotein</keyword>
<feature type="domain" description="Response regulatory" evidence="3">
    <location>
        <begin position="6"/>
        <end position="122"/>
    </location>
</feature>
<comment type="caution">
    <text evidence="4">The sequence shown here is derived from an EMBL/GenBank/DDBJ whole genome shotgun (WGS) entry which is preliminary data.</text>
</comment>
<dbReference type="InterPro" id="IPR011006">
    <property type="entry name" value="CheY-like_superfamily"/>
</dbReference>
<dbReference type="Gene3D" id="1.10.287.130">
    <property type="match status" value="1"/>
</dbReference>
<sequence length="345" mass="39776">MRNKIRVYILDDSITVTTFVSKSLSSLGYVVYADNDPNKCIKRIKEFLPDIIILDIDLNEFNGIDICRDIQEDEQLKEIPVIFLSHLTDTSTVAEGLEAGAVDYIYKPIDINQLDSRIRIILKMIDDMKDSVKLAKMNIIKASVITMHHELNQPLSVILFSTETLEKRMGNKLTDKEKKLIERIKNSLNKINDILKRFAILHENDPELIPYSSDSKMIKLPPSETSKKILIIDDEDEVRESIIDVLNEEGIDTIQSENIKDAIKLIEKGKEKISIIFCDIRIKNESGSEVFHLVRKDYPEIKFVFITGYSIPAEVKRIIREFKIPLLKKPFSRRSILSLLKKMNQ</sequence>
<feature type="domain" description="Response regulatory" evidence="3">
    <location>
        <begin position="228"/>
        <end position="344"/>
    </location>
</feature>
<dbReference type="Pfam" id="PF00512">
    <property type="entry name" value="HisKA"/>
    <property type="match status" value="1"/>
</dbReference>
<dbReference type="EMBL" id="LGGX01000001">
    <property type="protein sequence ID" value="KUK88093.1"/>
    <property type="molecule type" value="Genomic_DNA"/>
</dbReference>
<dbReference type="CDD" id="cd00082">
    <property type="entry name" value="HisKA"/>
    <property type="match status" value="1"/>
</dbReference>
<gene>
    <name evidence="4" type="ORF">XE03_0099</name>
</gene>
<evidence type="ECO:0000313" key="4">
    <source>
        <dbReference type="EMBL" id="KUK88093.1"/>
    </source>
</evidence>
<dbReference type="PROSITE" id="PS50110">
    <property type="entry name" value="RESPONSE_REGULATORY"/>
    <property type="match status" value="2"/>
</dbReference>
<reference evidence="5" key="1">
    <citation type="journal article" date="2015" name="MBio">
        <title>Genome-Resolved Metagenomic Analysis Reveals Roles for Candidate Phyla and Other Microbial Community Members in Biogeochemical Transformations in Oil Reservoirs.</title>
        <authorList>
            <person name="Hu P."/>
            <person name="Tom L."/>
            <person name="Singh A."/>
            <person name="Thomas B.C."/>
            <person name="Baker B.J."/>
            <person name="Piceno Y.M."/>
            <person name="Andersen G.L."/>
            <person name="Banfield J.F."/>
        </authorList>
    </citation>
    <scope>NUCLEOTIDE SEQUENCE [LARGE SCALE GENOMIC DNA]</scope>
</reference>
<dbReference type="InterPro" id="IPR036097">
    <property type="entry name" value="HisK_dim/P_sf"/>
</dbReference>
<accession>A0A101I4E7</accession>
<proteinExistence type="predicted"/>
<dbReference type="SMART" id="SM00388">
    <property type="entry name" value="HisKA"/>
    <property type="match status" value="1"/>
</dbReference>
<dbReference type="InterPro" id="IPR050595">
    <property type="entry name" value="Bact_response_regulator"/>
</dbReference>
<dbReference type="InterPro" id="IPR001789">
    <property type="entry name" value="Sig_transdc_resp-reg_receiver"/>
</dbReference>
<dbReference type="SMART" id="SM00448">
    <property type="entry name" value="REC"/>
    <property type="match status" value="2"/>
</dbReference>
<dbReference type="CDD" id="cd00156">
    <property type="entry name" value="REC"/>
    <property type="match status" value="1"/>
</dbReference>
<dbReference type="Proteomes" id="UP000053467">
    <property type="component" value="Unassembled WGS sequence"/>
</dbReference>
<dbReference type="AlphaFoldDB" id="A0A101I4E7"/>
<evidence type="ECO:0000256" key="1">
    <source>
        <dbReference type="ARBA" id="ARBA00022553"/>
    </source>
</evidence>
<dbReference type="SUPFAM" id="SSF52172">
    <property type="entry name" value="CheY-like"/>
    <property type="match status" value="2"/>
</dbReference>
<evidence type="ECO:0000313" key="5">
    <source>
        <dbReference type="Proteomes" id="UP000053467"/>
    </source>
</evidence>
<dbReference type="InterPro" id="IPR003661">
    <property type="entry name" value="HisK_dim/P_dom"/>
</dbReference>
<feature type="modified residue" description="4-aspartylphosphate" evidence="2">
    <location>
        <position position="55"/>
    </location>
</feature>
<organism evidence="4 5">
    <name type="scientific">candidate division TA06 bacterium 34_109</name>
    <dbReference type="NCBI Taxonomy" id="1635277"/>
    <lineage>
        <taxon>Bacteria</taxon>
        <taxon>Bacteria division TA06</taxon>
    </lineage>
</organism>
<evidence type="ECO:0000256" key="2">
    <source>
        <dbReference type="PROSITE-ProRule" id="PRU00169"/>
    </source>
</evidence>
<dbReference type="SUPFAM" id="SSF47384">
    <property type="entry name" value="Homodimeric domain of signal transducing histidine kinase"/>
    <property type="match status" value="1"/>
</dbReference>
<dbReference type="Pfam" id="PF00072">
    <property type="entry name" value="Response_reg"/>
    <property type="match status" value="2"/>
</dbReference>
<protein>
    <submittedName>
        <fullName evidence="4">Response regulator receiver protein</fullName>
    </submittedName>
</protein>
<feature type="modified residue" description="4-aspartylphosphate" evidence="2">
    <location>
        <position position="279"/>
    </location>
</feature>
<dbReference type="PANTHER" id="PTHR44591:SF3">
    <property type="entry name" value="RESPONSE REGULATORY DOMAIN-CONTAINING PROTEIN"/>
    <property type="match status" value="1"/>
</dbReference>